<dbReference type="AlphaFoldDB" id="Q897V5"/>
<sequence length="123" mass="14237">MKNRKENFMARKDSIDIGELTDSAFYILSSVIEEKHGYLIMKTIENVTNNEVTIGPASLYTTLKKLLAADLVELNPNTDGNKKVYKITNKGRDMLIKEIERKKQMIKFAEKFLDLEKENIHEK</sequence>
<evidence type="ECO:0000313" key="2">
    <source>
        <dbReference type="EMBL" id="AAO35231.1"/>
    </source>
</evidence>
<accession>Q897V5</accession>
<dbReference type="InterPro" id="IPR052509">
    <property type="entry name" value="Metal_resp_DNA-bind_regulator"/>
</dbReference>
<dbReference type="EMBL" id="AE015927">
    <property type="protein sequence ID" value="AAO35231.1"/>
    <property type="molecule type" value="Genomic_DNA"/>
</dbReference>
<gene>
    <name evidence="2" type="primary">padR</name>
    <name evidence="2" type="ordered locus">CTC_00619</name>
</gene>
<proteinExistence type="predicted"/>
<dbReference type="STRING" id="212717.CTC_00619"/>
<dbReference type="PANTHER" id="PTHR33169">
    <property type="entry name" value="PADR-FAMILY TRANSCRIPTIONAL REGULATOR"/>
    <property type="match status" value="1"/>
</dbReference>
<dbReference type="KEGG" id="ctc:CTC_00619"/>
<dbReference type="InterPro" id="IPR036390">
    <property type="entry name" value="WH_DNA-bd_sf"/>
</dbReference>
<dbReference type="Gene3D" id="1.10.10.10">
    <property type="entry name" value="Winged helix-like DNA-binding domain superfamily/Winged helix DNA-binding domain"/>
    <property type="match status" value="1"/>
</dbReference>
<reference evidence="2 3" key="1">
    <citation type="journal article" date="2003" name="Proc. Natl. Acad. Sci. U.S.A.">
        <title>The genome sequence of Clostridium tetani, the causative agent of tetanus disease.</title>
        <authorList>
            <person name="Brueggemann H."/>
            <person name="Baumer S."/>
            <person name="Fricke W.F."/>
            <person name="Wiezer A."/>
            <person name="Liesegang H."/>
            <person name="Decker I."/>
            <person name="Herzberg C."/>
            <person name="Martinez-Arias R."/>
            <person name="Merkl R."/>
            <person name="Henne A."/>
            <person name="Gottschalk G."/>
        </authorList>
    </citation>
    <scope>NUCLEOTIDE SEQUENCE [LARGE SCALE GENOMIC DNA]</scope>
    <source>
        <strain evidence="3">Massachusetts / E88</strain>
    </source>
</reference>
<evidence type="ECO:0000259" key="1">
    <source>
        <dbReference type="Pfam" id="PF03551"/>
    </source>
</evidence>
<name>Q897V5_CLOTE</name>
<feature type="domain" description="Transcription regulator PadR N-terminal" evidence="1">
    <location>
        <begin position="28"/>
        <end position="95"/>
    </location>
</feature>
<organism evidence="2 3">
    <name type="scientific">Clostridium tetani (strain Massachusetts / E88)</name>
    <dbReference type="NCBI Taxonomy" id="212717"/>
    <lineage>
        <taxon>Bacteria</taxon>
        <taxon>Bacillati</taxon>
        <taxon>Bacillota</taxon>
        <taxon>Clostridia</taxon>
        <taxon>Eubacteriales</taxon>
        <taxon>Clostridiaceae</taxon>
        <taxon>Clostridium</taxon>
    </lineage>
</organism>
<dbReference type="InterPro" id="IPR036388">
    <property type="entry name" value="WH-like_DNA-bd_sf"/>
</dbReference>
<dbReference type="InterPro" id="IPR005149">
    <property type="entry name" value="Tscrpt_reg_PadR_N"/>
</dbReference>
<dbReference type="HOGENOM" id="CLU_063440_4_1_9"/>
<evidence type="ECO:0000313" key="3">
    <source>
        <dbReference type="Proteomes" id="UP000001412"/>
    </source>
</evidence>
<dbReference type="Pfam" id="PF03551">
    <property type="entry name" value="PadR"/>
    <property type="match status" value="1"/>
</dbReference>
<protein>
    <submittedName>
        <fullName evidence="2">Regulatory protein (PadR family)</fullName>
    </submittedName>
</protein>
<dbReference type="PANTHER" id="PTHR33169:SF13">
    <property type="entry name" value="PADR-FAMILY TRANSCRIPTIONAL REGULATOR"/>
    <property type="match status" value="1"/>
</dbReference>
<dbReference type="SUPFAM" id="SSF46785">
    <property type="entry name" value="Winged helix' DNA-binding domain"/>
    <property type="match status" value="1"/>
</dbReference>
<dbReference type="Proteomes" id="UP000001412">
    <property type="component" value="Chromosome"/>
</dbReference>
<keyword evidence="3" id="KW-1185">Reference proteome</keyword>